<reference evidence="3" key="1">
    <citation type="submission" date="2024-03" db="EMBL/GenBank/DDBJ databases">
        <title>WGS assembly of Saponaria officinalis var. Norfolk2.</title>
        <authorList>
            <person name="Jenkins J."/>
            <person name="Shu S."/>
            <person name="Grimwood J."/>
            <person name="Barry K."/>
            <person name="Goodstein D."/>
            <person name="Schmutz J."/>
            <person name="Leebens-Mack J."/>
            <person name="Osbourn A."/>
        </authorList>
    </citation>
    <scope>NUCLEOTIDE SEQUENCE [LARGE SCALE GENOMIC DNA]</scope>
    <source>
        <strain evidence="3">JIC</strain>
    </source>
</reference>
<evidence type="ECO:0000256" key="1">
    <source>
        <dbReference type="ARBA" id="ARBA00010515"/>
    </source>
</evidence>
<evidence type="ECO:0000313" key="4">
    <source>
        <dbReference type="Proteomes" id="UP001443914"/>
    </source>
</evidence>
<sequence>MITIRSILEIFLLISISIQLLRLTRVAVKMSFPIINQIDPYKFLHIISNSEGTITRLLQFYPTIPPSTTNTSSPSLSKDVVINPDKNISIRMYLPRIRPNLFKKLPIVVFVHGGGFILCSVGTPTVHEFCSSLASHLTALVVSVEYRHAYDDVLEALTWVKEGKDEWVNKYGDFSRCVLVCESAGENIVYNVGLMSVVKNNDFRPLIITGLVLVQSYFGGLDRTEPEVRLAYHPVLPKPLVGVNRSRVFEGRSSLSDQVTDLGWLVGAVTGCDDMPFFDLNVEFVKFLKSRGLDAKSMFDGGTYQGMFVSNATKMEELFVCNAIFVLDLSLHTSLC</sequence>
<dbReference type="AlphaFoldDB" id="A0AAW1J8X3"/>
<comment type="caution">
    <text evidence="3">The sequence shown here is derived from an EMBL/GenBank/DDBJ whole genome shotgun (WGS) entry which is preliminary data.</text>
</comment>
<dbReference type="EMBL" id="JBDFQZ010000008">
    <property type="protein sequence ID" value="KAK9699453.1"/>
    <property type="molecule type" value="Genomic_DNA"/>
</dbReference>
<dbReference type="PANTHER" id="PTHR23024">
    <property type="entry name" value="ARYLACETAMIDE DEACETYLASE"/>
    <property type="match status" value="1"/>
</dbReference>
<comment type="similarity">
    <text evidence="1">Belongs to the 'GDXG' lipolytic enzyme family.</text>
</comment>
<gene>
    <name evidence="3" type="ORF">RND81_08G174500</name>
</gene>
<evidence type="ECO:0000313" key="3">
    <source>
        <dbReference type="EMBL" id="KAK9699453.1"/>
    </source>
</evidence>
<evidence type="ECO:0000259" key="2">
    <source>
        <dbReference type="Pfam" id="PF07859"/>
    </source>
</evidence>
<feature type="domain" description="Alpha/beta hydrolase fold-3" evidence="2">
    <location>
        <begin position="108"/>
        <end position="226"/>
    </location>
</feature>
<dbReference type="SUPFAM" id="SSF53474">
    <property type="entry name" value="alpha/beta-Hydrolases"/>
    <property type="match status" value="1"/>
</dbReference>
<dbReference type="GO" id="GO:0016787">
    <property type="term" value="F:hydrolase activity"/>
    <property type="evidence" value="ECO:0007669"/>
    <property type="project" value="InterPro"/>
</dbReference>
<accession>A0AAW1J8X3</accession>
<organism evidence="3 4">
    <name type="scientific">Saponaria officinalis</name>
    <name type="common">Common soapwort</name>
    <name type="synonym">Lychnis saponaria</name>
    <dbReference type="NCBI Taxonomy" id="3572"/>
    <lineage>
        <taxon>Eukaryota</taxon>
        <taxon>Viridiplantae</taxon>
        <taxon>Streptophyta</taxon>
        <taxon>Embryophyta</taxon>
        <taxon>Tracheophyta</taxon>
        <taxon>Spermatophyta</taxon>
        <taxon>Magnoliopsida</taxon>
        <taxon>eudicotyledons</taxon>
        <taxon>Gunneridae</taxon>
        <taxon>Pentapetalae</taxon>
        <taxon>Caryophyllales</taxon>
        <taxon>Caryophyllaceae</taxon>
        <taxon>Caryophylleae</taxon>
        <taxon>Saponaria</taxon>
    </lineage>
</organism>
<keyword evidence="4" id="KW-1185">Reference proteome</keyword>
<protein>
    <recommendedName>
        <fullName evidence="2">Alpha/beta hydrolase fold-3 domain-containing protein</fullName>
    </recommendedName>
</protein>
<dbReference type="Pfam" id="PF07859">
    <property type="entry name" value="Abhydrolase_3"/>
    <property type="match status" value="1"/>
</dbReference>
<dbReference type="InterPro" id="IPR013094">
    <property type="entry name" value="AB_hydrolase_3"/>
</dbReference>
<name>A0AAW1J8X3_SAPOF</name>
<dbReference type="PANTHER" id="PTHR23024:SF546">
    <property type="entry name" value="CARBOXYLESTERASE 120-RELATED"/>
    <property type="match status" value="1"/>
</dbReference>
<proteinExistence type="inferred from homology"/>
<dbReference type="Gene3D" id="3.40.50.1820">
    <property type="entry name" value="alpha/beta hydrolase"/>
    <property type="match status" value="1"/>
</dbReference>
<dbReference type="InterPro" id="IPR050466">
    <property type="entry name" value="Carboxylest/Gibb_receptor"/>
</dbReference>
<dbReference type="InterPro" id="IPR029058">
    <property type="entry name" value="AB_hydrolase_fold"/>
</dbReference>
<dbReference type="Proteomes" id="UP001443914">
    <property type="component" value="Unassembled WGS sequence"/>
</dbReference>